<accession>A0A9X1T981</accession>
<dbReference type="RefSeq" id="WP_231816666.1">
    <property type="nucleotide sequence ID" value="NZ_JAJOZR010000018.1"/>
</dbReference>
<reference evidence="1" key="1">
    <citation type="submission" date="2021-12" db="EMBL/GenBank/DDBJ databases">
        <authorList>
            <person name="Li Y."/>
        </authorList>
    </citation>
    <scope>NUCLEOTIDE SEQUENCE</scope>
    <source>
        <strain evidence="1">DKSPLA3</strain>
    </source>
</reference>
<protein>
    <submittedName>
        <fullName evidence="1">Uncharacterized protein</fullName>
    </submittedName>
</protein>
<organism evidence="1 2">
    <name type="scientific">Rhizobium quercicola</name>
    <dbReference type="NCBI Taxonomy" id="2901226"/>
    <lineage>
        <taxon>Bacteria</taxon>
        <taxon>Pseudomonadati</taxon>
        <taxon>Pseudomonadota</taxon>
        <taxon>Alphaproteobacteria</taxon>
        <taxon>Hyphomicrobiales</taxon>
        <taxon>Rhizobiaceae</taxon>
        <taxon>Rhizobium/Agrobacterium group</taxon>
        <taxon>Rhizobium</taxon>
    </lineage>
</organism>
<keyword evidence="2" id="KW-1185">Reference proteome</keyword>
<sequence length="101" mass="11297">MGEAKRRKASDANYGNPIRGLIVSPPIDINKSRIYIKSHQIDRQELKAALLFFDKLVWPSSRAVHFGSGPEEEFLEAEGILARPEYTYNGDFAQALESVCG</sequence>
<gene>
    <name evidence="1" type="ORF">LRX75_21405</name>
</gene>
<name>A0A9X1T981_9HYPH</name>
<proteinExistence type="predicted"/>
<evidence type="ECO:0000313" key="1">
    <source>
        <dbReference type="EMBL" id="MCD7111598.1"/>
    </source>
</evidence>
<dbReference type="AlphaFoldDB" id="A0A9X1T981"/>
<dbReference type="EMBL" id="JAJOZR010000018">
    <property type="protein sequence ID" value="MCD7111598.1"/>
    <property type="molecule type" value="Genomic_DNA"/>
</dbReference>
<comment type="caution">
    <text evidence="1">The sequence shown here is derived from an EMBL/GenBank/DDBJ whole genome shotgun (WGS) entry which is preliminary data.</text>
</comment>
<dbReference type="Proteomes" id="UP001139089">
    <property type="component" value="Unassembled WGS sequence"/>
</dbReference>
<evidence type="ECO:0000313" key="2">
    <source>
        <dbReference type="Proteomes" id="UP001139089"/>
    </source>
</evidence>